<evidence type="ECO:0000313" key="3">
    <source>
        <dbReference type="EMBL" id="MBV0925460.1"/>
    </source>
</evidence>
<organism evidence="3 4">
    <name type="scientific">Haloarcula limicola</name>
    <dbReference type="NCBI Taxonomy" id="1429915"/>
    <lineage>
        <taxon>Archaea</taxon>
        <taxon>Methanobacteriati</taxon>
        <taxon>Methanobacteriota</taxon>
        <taxon>Stenosarchaea group</taxon>
        <taxon>Halobacteria</taxon>
        <taxon>Halobacteriales</taxon>
        <taxon>Haloarculaceae</taxon>
        <taxon>Haloarcula</taxon>
    </lineage>
</organism>
<reference evidence="3 4" key="1">
    <citation type="submission" date="2021-06" db="EMBL/GenBank/DDBJ databases">
        <title>New haloarchaea isolates fom saline soil.</title>
        <authorList>
            <person name="Duran-Viseras A."/>
            <person name="Sanchez-Porro C.S."/>
            <person name="Ventosa A."/>
        </authorList>
    </citation>
    <scope>NUCLEOTIDE SEQUENCE [LARGE SCALE GENOMIC DNA]</scope>
    <source>
        <strain evidence="3 4">JCM 183640</strain>
    </source>
</reference>
<dbReference type="Proteomes" id="UP000766550">
    <property type="component" value="Unassembled WGS sequence"/>
</dbReference>
<dbReference type="InterPro" id="IPR028098">
    <property type="entry name" value="Glyco_trans_4-like_N"/>
</dbReference>
<dbReference type="CDD" id="cd03801">
    <property type="entry name" value="GT4_PimA-like"/>
    <property type="match status" value="1"/>
</dbReference>
<evidence type="ECO:0000259" key="1">
    <source>
        <dbReference type="Pfam" id="PF00534"/>
    </source>
</evidence>
<dbReference type="Pfam" id="PF00534">
    <property type="entry name" value="Glycos_transf_1"/>
    <property type="match status" value="1"/>
</dbReference>
<keyword evidence="4" id="KW-1185">Reference proteome</keyword>
<comment type="caution">
    <text evidence="3">The sequence shown here is derived from an EMBL/GenBank/DDBJ whole genome shotgun (WGS) entry which is preliminary data.</text>
</comment>
<dbReference type="Gene3D" id="3.40.50.2000">
    <property type="entry name" value="Glycogen Phosphorylase B"/>
    <property type="match status" value="2"/>
</dbReference>
<dbReference type="PANTHER" id="PTHR12526:SF637">
    <property type="entry name" value="GLYCOSYLTRANSFERASE EPSF-RELATED"/>
    <property type="match status" value="1"/>
</dbReference>
<evidence type="ECO:0000313" key="4">
    <source>
        <dbReference type="Proteomes" id="UP000766550"/>
    </source>
</evidence>
<protein>
    <submittedName>
        <fullName evidence="3">Glycosyltransferase family 4 protein</fullName>
    </submittedName>
</protein>
<dbReference type="EMBL" id="JAHQXF010000002">
    <property type="protein sequence ID" value="MBV0925460.1"/>
    <property type="molecule type" value="Genomic_DNA"/>
</dbReference>
<dbReference type="RefSeq" id="WP_162318286.1">
    <property type="nucleotide sequence ID" value="NZ_JAHQXF010000002.1"/>
</dbReference>
<dbReference type="PANTHER" id="PTHR12526">
    <property type="entry name" value="GLYCOSYLTRANSFERASE"/>
    <property type="match status" value="1"/>
</dbReference>
<dbReference type="GO" id="GO:0016757">
    <property type="term" value="F:glycosyltransferase activity"/>
    <property type="evidence" value="ECO:0007669"/>
    <property type="project" value="InterPro"/>
</dbReference>
<dbReference type="Pfam" id="PF13579">
    <property type="entry name" value="Glyco_trans_4_4"/>
    <property type="match status" value="1"/>
</dbReference>
<dbReference type="InterPro" id="IPR001296">
    <property type="entry name" value="Glyco_trans_1"/>
</dbReference>
<gene>
    <name evidence="3" type="ORF">KTS45_14730</name>
</gene>
<dbReference type="AlphaFoldDB" id="A0A8J7Y6H3"/>
<accession>A0A8J7Y6H3</accession>
<proteinExistence type="predicted"/>
<dbReference type="SUPFAM" id="SSF53756">
    <property type="entry name" value="UDP-Glycosyltransferase/glycogen phosphorylase"/>
    <property type="match status" value="1"/>
</dbReference>
<sequence length="303" mass="33743">MRVLQLVNTPRSFFDKQVEALERRGIECTTVTVPGTHDADQSRSVTDYLRYYPDVLDHSLDGYDVIHAHYGLMGPFALAQPDRPVVLTLWGSDLMDEESFVPRLSRLSARLSDEVILPSTTMSAYLDTPHQILPWGVDTEQFRPVDRSEARERLGWPRDETTVLFPYPPERDVKNHPLAERVVSRLDGVSLRTMSGVPYEDVPYYMNASDAMLVTSKRESGPMVVKEAAACNVPVVSTDVGFVSDVLDGVENSYVRDGETELADALSDVLDADERSSGRSSIVGLDQMGEDLEAIYRGAIDGR</sequence>
<feature type="domain" description="Glycosyl transferase family 1" evidence="1">
    <location>
        <begin position="195"/>
        <end position="274"/>
    </location>
</feature>
<feature type="domain" description="Glycosyltransferase subfamily 4-like N-terminal" evidence="2">
    <location>
        <begin position="20"/>
        <end position="127"/>
    </location>
</feature>
<dbReference type="OrthoDB" id="193395at2157"/>
<evidence type="ECO:0000259" key="2">
    <source>
        <dbReference type="Pfam" id="PF13579"/>
    </source>
</evidence>
<name>A0A8J7Y6H3_9EURY</name>